<comment type="caution">
    <text evidence="2">The sequence shown here is derived from an EMBL/GenBank/DDBJ whole genome shotgun (WGS) entry which is preliminary data.</text>
</comment>
<name>G2E4I1_9GAMM</name>
<evidence type="ECO:0000313" key="3">
    <source>
        <dbReference type="Proteomes" id="UP000004200"/>
    </source>
</evidence>
<protein>
    <recommendedName>
        <fullName evidence="1">CHAT domain-containing protein</fullName>
    </recommendedName>
</protein>
<evidence type="ECO:0000259" key="1">
    <source>
        <dbReference type="Pfam" id="PF12770"/>
    </source>
</evidence>
<feature type="domain" description="CHAT" evidence="1">
    <location>
        <begin position="159"/>
        <end position="343"/>
    </location>
</feature>
<sequence length="371" mass="41744">MSLDSKFMELTSNLIYQKKGEYSRQQSRERKQILNDSASRGWSIPPGHVHGAFNDMQVKSVRNMKDIAWSSLEETLDAFKSPYYSELANDFFAFCESFFPASLCEPYDQLKSMGWTRPHEEMVNKKLRSELENARYAALHDLRTKIDLYATKLQSTLSTAPIANGVAQLPRKITVLFIASNPTDQPQLRLDEEIRSITKRIRESEYRDAVVLKSVWAARPTDLLQAINKHKPTIVHFSGHGSSNDELVLQDDTGETKLISLRSIAEMFKVVSSGIKLVVFNTCFSANQANEIVAHISSAIGMNTSVGDDAAQVFSAQLYSAISFGKSIRESFDQAKVALMLENIPEDQTPQLFMHIGIEDSELVLVRPQEV</sequence>
<proteinExistence type="predicted"/>
<dbReference type="STRING" id="765913.ThidrDRAFT_3194"/>
<dbReference type="AlphaFoldDB" id="G2E4I1"/>
<dbReference type="eggNOG" id="COG4995">
    <property type="taxonomic scope" value="Bacteria"/>
</dbReference>
<reference evidence="2 3" key="1">
    <citation type="submission" date="2011-06" db="EMBL/GenBank/DDBJ databases">
        <title>The draft genome of Thiorhodococcus drewsii AZ1.</title>
        <authorList>
            <consortium name="US DOE Joint Genome Institute (JGI-PGF)"/>
            <person name="Lucas S."/>
            <person name="Han J."/>
            <person name="Lapidus A."/>
            <person name="Cheng J.-F."/>
            <person name="Goodwin L."/>
            <person name="Pitluck S."/>
            <person name="Peters L."/>
            <person name="Land M.L."/>
            <person name="Hauser L."/>
            <person name="Vogl K."/>
            <person name="Liu Z."/>
            <person name="Imhoff J."/>
            <person name="Thiel V."/>
            <person name="Frigaard N.-U."/>
            <person name="Bryant D.A."/>
            <person name="Woyke T.J."/>
        </authorList>
    </citation>
    <scope>NUCLEOTIDE SEQUENCE [LARGE SCALE GENOMIC DNA]</scope>
    <source>
        <strain evidence="2 3">AZ1</strain>
    </source>
</reference>
<dbReference type="Proteomes" id="UP000004200">
    <property type="component" value="Unassembled WGS sequence"/>
</dbReference>
<accession>G2E4I1</accession>
<dbReference type="Pfam" id="PF12770">
    <property type="entry name" value="CHAT"/>
    <property type="match status" value="1"/>
</dbReference>
<organism evidence="2 3">
    <name type="scientific">Thiorhodococcus drewsii AZ1</name>
    <dbReference type="NCBI Taxonomy" id="765913"/>
    <lineage>
        <taxon>Bacteria</taxon>
        <taxon>Pseudomonadati</taxon>
        <taxon>Pseudomonadota</taxon>
        <taxon>Gammaproteobacteria</taxon>
        <taxon>Chromatiales</taxon>
        <taxon>Chromatiaceae</taxon>
        <taxon>Thiorhodococcus</taxon>
    </lineage>
</organism>
<keyword evidence="3" id="KW-1185">Reference proteome</keyword>
<dbReference type="EMBL" id="AFWT01000025">
    <property type="protein sequence ID" value="EGV29602.1"/>
    <property type="molecule type" value="Genomic_DNA"/>
</dbReference>
<gene>
    <name evidence="2" type="ORF">ThidrDRAFT_3194</name>
</gene>
<evidence type="ECO:0000313" key="2">
    <source>
        <dbReference type="EMBL" id="EGV29602.1"/>
    </source>
</evidence>
<dbReference type="InterPro" id="IPR024983">
    <property type="entry name" value="CHAT_dom"/>
</dbReference>